<organism evidence="3 4">
    <name type="scientific">Pseudomonas citronellolis</name>
    <dbReference type="NCBI Taxonomy" id="53408"/>
    <lineage>
        <taxon>Bacteria</taxon>
        <taxon>Pseudomonadati</taxon>
        <taxon>Pseudomonadota</taxon>
        <taxon>Gammaproteobacteria</taxon>
        <taxon>Pseudomonadales</taxon>
        <taxon>Pseudomonadaceae</taxon>
        <taxon>Pseudomonas</taxon>
    </lineage>
</organism>
<feature type="compositionally biased region" description="Polar residues" evidence="1">
    <location>
        <begin position="518"/>
        <end position="527"/>
    </location>
</feature>
<sequence length="527" mass="57513">MPVKISLKRLFVLTCVLKVGSSFLGWYLHEPWIFGLLLPLLFMAAYMLIGYRLRDSDISAEKFADSCYYLGFIFTIASIIFSLFDLPNIGTDLTIIAVRFGAAMVSTVLGLAVRVTLVSFRPSTEDALRNVEDQVIDASRKLADELQKSLERVVDFRADVMRATDETVVAVKEQILAMSEVHHTKTTEFFATMTQHNKEMMLGLMQDVRTTAMGMTRIIGEYEVSAKGTTERIDQTVVAFVDGLVARLDAVQFPDDLFSKRLEGAVTQLGVVTEAATDSLKSVTVDVQGSARLVNNSIKRINEKLEGMGGVLDGVQQVGASLEALTKLLQVQQEAVLQEMSQQSKSLIAVVSAQQESLNTQLGSQLGTTTQLTGVVQSLAESMAQTAASVAKMHQVADQQGSSTEEIKKASQELVATLQHSIPGLLTVVGQSSQHAESANQERQQVKVLGQQILHSLGQLVELSTSQLESGGNLARLDQLDNVQRKLDMLSEHLERRPLNGENVVPFSPATERPGDLQQGQPESSSS</sequence>
<dbReference type="EMBL" id="CP015878">
    <property type="protein sequence ID" value="ANI16305.1"/>
    <property type="molecule type" value="Genomic_DNA"/>
</dbReference>
<reference evidence="3 4" key="1">
    <citation type="submission" date="2016-05" db="EMBL/GenBank/DDBJ databases">
        <title>Genome Sequence of Pseudomonas citronellolis Strain SJTE-3, an Estrogens and Persistent Organic Pollutants degradation strain.</title>
        <authorList>
            <person name="Liang R."/>
        </authorList>
    </citation>
    <scope>NUCLEOTIDE SEQUENCE [LARGE SCALE GENOMIC DNA]</scope>
    <source>
        <strain evidence="3 4">SJTE-3</strain>
    </source>
</reference>
<keyword evidence="2" id="KW-0472">Membrane</keyword>
<feature type="region of interest" description="Disordered" evidence="1">
    <location>
        <begin position="497"/>
        <end position="527"/>
    </location>
</feature>
<evidence type="ECO:0000313" key="4">
    <source>
        <dbReference type="Proteomes" id="UP000077748"/>
    </source>
</evidence>
<gene>
    <name evidence="3" type="ORF">A9C11_21050</name>
</gene>
<dbReference type="Proteomes" id="UP000077748">
    <property type="component" value="Chromosome"/>
</dbReference>
<feature type="transmembrane region" description="Helical" evidence="2">
    <location>
        <begin position="63"/>
        <end position="84"/>
    </location>
</feature>
<keyword evidence="2" id="KW-0812">Transmembrane</keyword>
<accession>A0A1A9KFL0</accession>
<dbReference type="RefSeq" id="WP_052165112.1">
    <property type="nucleotide sequence ID" value="NZ_CP015878.1"/>
</dbReference>
<evidence type="ECO:0000313" key="3">
    <source>
        <dbReference type="EMBL" id="ANI16305.1"/>
    </source>
</evidence>
<feature type="transmembrane region" description="Helical" evidence="2">
    <location>
        <begin position="32"/>
        <end position="51"/>
    </location>
</feature>
<keyword evidence="2" id="KW-1133">Transmembrane helix</keyword>
<protein>
    <submittedName>
        <fullName evidence="3">Uncharacterized protein</fullName>
    </submittedName>
</protein>
<dbReference type="AlphaFoldDB" id="A0A1A9KFL0"/>
<evidence type="ECO:0000256" key="1">
    <source>
        <dbReference type="SAM" id="MobiDB-lite"/>
    </source>
</evidence>
<feature type="transmembrane region" description="Helical" evidence="2">
    <location>
        <begin position="96"/>
        <end position="120"/>
    </location>
</feature>
<name>A0A1A9KFL0_9PSED</name>
<proteinExistence type="predicted"/>
<evidence type="ECO:0000256" key="2">
    <source>
        <dbReference type="SAM" id="Phobius"/>
    </source>
</evidence>